<reference evidence="2" key="1">
    <citation type="submission" date="2015-07" db="EMBL/GenBank/DDBJ databases">
        <authorList>
            <person name="Rodrigo-Torres Lidia"/>
            <person name="Arahal R.David."/>
        </authorList>
    </citation>
    <scope>NUCLEOTIDE SEQUENCE [LARGE SCALE GENOMIC DNA]</scope>
    <source>
        <strain evidence="2">CECT 5112</strain>
    </source>
</reference>
<dbReference type="AlphaFoldDB" id="A0A0M7ANN7"/>
<dbReference type="OrthoDB" id="7191282at2"/>
<dbReference type="RefSeq" id="WP_055673679.1">
    <property type="nucleotide sequence ID" value="NZ_CXWD01000024.1"/>
</dbReference>
<dbReference type="Proteomes" id="UP000053235">
    <property type="component" value="Unassembled WGS sequence"/>
</dbReference>
<gene>
    <name evidence="1" type="ORF">LAX5112_04483</name>
</gene>
<evidence type="ECO:0008006" key="3">
    <source>
        <dbReference type="Google" id="ProtNLM"/>
    </source>
</evidence>
<dbReference type="SUPFAM" id="SSF50494">
    <property type="entry name" value="Trypsin-like serine proteases"/>
    <property type="match status" value="1"/>
</dbReference>
<dbReference type="Gene3D" id="2.40.10.120">
    <property type="match status" value="1"/>
</dbReference>
<dbReference type="Pfam" id="PF13365">
    <property type="entry name" value="Trypsin_2"/>
    <property type="match status" value="1"/>
</dbReference>
<sequence>MIETLLFTAARIQTLSQGQVLTNATGFFFKRDDRLYLVSSRHVFVDEASRHFPDSVQIELHTSAENVAQTVRFLIPIYRDGQSLWRQAVDGGGQIDVALIELDRQFLPDPCILHAFSEAHLIDPLVKQPEVGEPLLIPGYPLGFSDTLHALPVVRHAIIASSFGMRFQGQGYFLTDARTHRGSSGAPVLMRSTNGHVGDSELSCYLLGIHSARLDVGTRDVTVDEALGLNCAWYADILMTLTDETSSSIESRS</sequence>
<name>A0A0M7ANN7_9HYPH</name>
<dbReference type="InterPro" id="IPR009003">
    <property type="entry name" value="Peptidase_S1_PA"/>
</dbReference>
<organism evidence="1 2">
    <name type="scientific">Roseibium alexandrii</name>
    <dbReference type="NCBI Taxonomy" id="388408"/>
    <lineage>
        <taxon>Bacteria</taxon>
        <taxon>Pseudomonadati</taxon>
        <taxon>Pseudomonadota</taxon>
        <taxon>Alphaproteobacteria</taxon>
        <taxon>Hyphomicrobiales</taxon>
        <taxon>Stappiaceae</taxon>
        <taxon>Roseibium</taxon>
    </lineage>
</organism>
<keyword evidence="2" id="KW-1185">Reference proteome</keyword>
<evidence type="ECO:0000313" key="1">
    <source>
        <dbReference type="EMBL" id="CTQ76141.1"/>
    </source>
</evidence>
<dbReference type="EMBL" id="CXWD01000024">
    <property type="protein sequence ID" value="CTQ76141.1"/>
    <property type="molecule type" value="Genomic_DNA"/>
</dbReference>
<accession>A0A0M7ANN7</accession>
<evidence type="ECO:0000313" key="2">
    <source>
        <dbReference type="Proteomes" id="UP000053235"/>
    </source>
</evidence>
<dbReference type="STRING" id="388408.LAX5112_04483"/>
<proteinExistence type="predicted"/>
<protein>
    <recommendedName>
        <fullName evidence="3">Trypsin-like peptidase</fullName>
    </recommendedName>
</protein>